<feature type="compositionally biased region" description="Basic and acidic residues" evidence="12">
    <location>
        <begin position="572"/>
        <end position="591"/>
    </location>
</feature>
<comment type="catalytic activity">
    <reaction evidence="1">
        <text>S-ubiquitinyl-[E2 ubiquitin-conjugating enzyme]-L-cysteine + [acceptor protein]-L-lysine = [E2 ubiquitin-conjugating enzyme]-L-cysteine + N(6)-ubiquitinyl-[acceptor protein]-L-lysine.</text>
        <dbReference type="EC" id="2.3.2.26"/>
    </reaction>
</comment>
<feature type="region of interest" description="Disordered" evidence="12">
    <location>
        <begin position="1408"/>
        <end position="1445"/>
    </location>
</feature>
<dbReference type="SUPFAM" id="SSF56204">
    <property type="entry name" value="Hect, E3 ligase catalytic domain"/>
    <property type="match status" value="1"/>
</dbReference>
<dbReference type="GO" id="GO:0000055">
    <property type="term" value="P:ribosomal large subunit export from nucleus"/>
    <property type="evidence" value="ECO:0007669"/>
    <property type="project" value="InterPro"/>
</dbReference>
<evidence type="ECO:0000256" key="4">
    <source>
        <dbReference type="ARBA" id="ARBA00012485"/>
    </source>
</evidence>
<comment type="similarity">
    <text evidence="3">Belongs to the SDA1 family.</text>
</comment>
<evidence type="ECO:0000256" key="10">
    <source>
        <dbReference type="ARBA" id="ARBA00023242"/>
    </source>
</evidence>
<dbReference type="Gene3D" id="3.30.2160.10">
    <property type="entry name" value="Hect, E3 ligase catalytic domain"/>
    <property type="match status" value="1"/>
</dbReference>
<dbReference type="Proteomes" id="UP000726737">
    <property type="component" value="Unassembled WGS sequence"/>
</dbReference>
<proteinExistence type="inferred from homology"/>
<dbReference type="EC" id="2.3.2.26" evidence="4"/>
<dbReference type="PROSITE" id="PS50237">
    <property type="entry name" value="HECT"/>
    <property type="match status" value="1"/>
</dbReference>
<dbReference type="GO" id="GO:0061630">
    <property type="term" value="F:ubiquitin protein ligase activity"/>
    <property type="evidence" value="ECO:0007669"/>
    <property type="project" value="UniProtKB-EC"/>
</dbReference>
<feature type="compositionally biased region" description="Basic residues" evidence="12">
    <location>
        <begin position="551"/>
        <end position="571"/>
    </location>
</feature>
<feature type="compositionally biased region" description="Basic and acidic residues" evidence="12">
    <location>
        <begin position="674"/>
        <end position="701"/>
    </location>
</feature>
<evidence type="ECO:0000256" key="12">
    <source>
        <dbReference type="SAM" id="MobiDB-lite"/>
    </source>
</evidence>
<dbReference type="PROSITE" id="PS50096">
    <property type="entry name" value="IQ"/>
    <property type="match status" value="1"/>
</dbReference>
<sequence length="1852" mass="209523">MGKRNRAALLPTNIPQLQNLIKRDPLSYKEEFLQQLRHFESSRAIFELKPEELSADFQDLINFIAQVSPCYPEETKEFPDQIITLLSKHYQILNAELRRTMVQALVLLRNREMISSTSLLSLFFTLFRCRDKILRDILYNHIVNDIKTSNQKAKNNKLNKTLQGFMYTMLTSAEGAAGTGSENAIAAKRSLDVCIELYRKNIWNDAKTVNVIAHACFSPVTKIMVTALQFFLGNNEDDGDSDDEEEMPDLKAMQHKANVSKKTKSKAKQMDKMVATLKRKQRAKKKAETFNFSALHLLNDPQGFTEKLYTHLASSRERHEVQLMLMNLISRIIGVHKLTILALYPYLQKRLQPTQKDVTQIIAITAQASHDLIPPDVIEPVIQTLANNFVTEHCAAEVMTAGLNGIREIVSRCPLAMDATLLQDLTEYKNHKDKGVMMASRSLIGLFREINPELLKKKDRGRNAVMNLRDFKPSQYGENRNDGDLEGLQLLAENADEDGEGEENWDEWEEASEDEEGDAEGGWVNVSDDEKDLNIKLSDDESESEDENGNKKPKVKRLSANKERRLRKKGLMPKDDENDNAVKEEDEETKAKRLQLEAERKEKVAAAQLLATTKILTPADYAKIEALKLAKQADQKLNPVRAGSGKRPAPSDGDNQAEGEVSIGSIIGPRKKSKQDYAERMESIQSGREGREKFGSRKGSTERGSTTNREKSKGKNFMMIAHKREVREKKKISLREKQVQLHAQVKKQKMMKKQAQEERKIRETERLRLKAAERIQAWYRGRTVATKVRQGLRADWDQETQALRKAIQAAVSSTVSTTGSAAGAEMSMPLSTIESLSAGTESAVRKFLIFFRPRMDRVRLAQLCNLLMLSVAEPRSCRLVTIPFYNARSVDHQDAWRLLLGRLVPILVRLLGEDASWSDVDLESVLSVLDTLSLTESFQDVQESNQSVVLSRGFSQVLTDAGVFQRIAKFLSRISLDDKKRPSVAKALLLSMRICRMTDQTTQRSDVLDQFTAHIMTLPLLPNRMTIETLATFTSRLPLDAILIRLSSNNCATVADLPQYRISPFLANILAFGYQRVVKMHSTTSSAYLRVLTTLLGMIPLDSIEVVSKRPADDDDEDMDDMEWRSEEASGSSPKSPNLATKLDPKIMKWLSLAYDSNHLNDILGSVGPSNPPAAVGTVSASGKNGQEVLSTESIGELTQFLLNLITLFPSQKISILSSLMYFKFGSKTKPMGSSVGTSGDTFFGISIIKIFLDTFMSTTLYGLLLQSIQKDKPLGVPLVLDPQHAKAWSLLAFVSELYCLILMTMGDDEFHDEGRNPISLQSVITLSSVARDVAFLLWWNDNALNMESNLGGSKNLKVGYLRDIVTKLTRQLHARDSRRTFCPKDHWLLSMPLDMLAFKRAVIQDEESLSHDQDQDDHDEEDTVMNEPGSDHRRRTINRRQRSSQVARLSPRLGVLNNIPFVIRFEDRVAIFRAFVESDRQRTPGLSGMFHPHPVGHAQIHRGSVFEDGYEQLNHLGPKLKGRIAISFIDQYGIPEAGIDGGGVFKEFLTSLVLQAFNTNYGLFMSTSDQLLYPNPHRFAQERTQLKHYEFLGRILGKALYEGILIDAAFAGFFLSKCLGQVNYLDDLPSLDPALYRGLMFLKNYEGNVEDLSLYFTVDDEEMGQTITRELIRNGSNTLVTRQNRIEYFYKTAHYRLNTQIDKQCKAFFRGLSDLIDPKWLWMFNQQELQVMLGGAQTAISLSDLEQNVVYSNFERTDRTIEYFWDVVKEMSEEDRRLLVKFVTSCARPPLLGFAELNPKLCIRNAGQEEDRLPTSSTCMNLLKLPAFTSRERLKEKLMYAIHSEAGFDLS</sequence>
<keyword evidence="9" id="KW-0653">Protein transport</keyword>
<dbReference type="InterPro" id="IPR012977">
    <property type="entry name" value="SDA1_N"/>
</dbReference>
<keyword evidence="6" id="KW-0690">Ribosome biogenesis</keyword>
<evidence type="ECO:0000256" key="2">
    <source>
        <dbReference type="ARBA" id="ARBA00004123"/>
    </source>
</evidence>
<feature type="region of interest" description="Disordered" evidence="12">
    <location>
        <begin position="1109"/>
        <end position="1139"/>
    </location>
</feature>
<dbReference type="FunFam" id="3.30.2160.10:FF:000002">
    <property type="entry name" value="Putative Ubiquitin-protein ligase E3C"/>
    <property type="match status" value="1"/>
</dbReference>
<feature type="compositionally biased region" description="Basic residues" evidence="12">
    <location>
        <begin position="1433"/>
        <end position="1443"/>
    </location>
</feature>
<dbReference type="Gene3D" id="3.30.2410.10">
    <property type="entry name" value="Hect, E3 ligase catalytic domain"/>
    <property type="match status" value="1"/>
</dbReference>
<feature type="domain" description="HECT" evidence="13">
    <location>
        <begin position="1521"/>
        <end position="1852"/>
    </location>
</feature>
<dbReference type="FunFam" id="3.30.2410.10:FF:000011">
    <property type="entry name" value="Putative Ubiquitin-protein ligase E3C"/>
    <property type="match status" value="1"/>
</dbReference>
<feature type="region of interest" description="Disordered" evidence="12">
    <location>
        <begin position="495"/>
        <end position="591"/>
    </location>
</feature>
<name>A0A9P6U6K9_9FUNG</name>
<protein>
    <recommendedName>
        <fullName evidence="4">HECT-type E3 ubiquitin transferase</fullName>
        <ecNumber evidence="4">2.3.2.26</ecNumber>
    </recommendedName>
</protein>
<dbReference type="SUPFAM" id="SSF48371">
    <property type="entry name" value="ARM repeat"/>
    <property type="match status" value="1"/>
</dbReference>
<feature type="region of interest" description="Disordered" evidence="12">
    <location>
        <begin position="631"/>
        <end position="717"/>
    </location>
</feature>
<dbReference type="Gene3D" id="3.90.1750.10">
    <property type="entry name" value="Hect, E3 ligase catalytic domains"/>
    <property type="match status" value="1"/>
</dbReference>
<dbReference type="PANTHER" id="PTHR12730">
    <property type="entry name" value="HSDA/SDA1-RELATED"/>
    <property type="match status" value="1"/>
</dbReference>
<accession>A0A9P6U6K9</accession>
<feature type="compositionally biased region" description="Polar residues" evidence="12">
    <location>
        <begin position="1129"/>
        <end position="1139"/>
    </location>
</feature>
<dbReference type="CDD" id="cd00078">
    <property type="entry name" value="HECTc"/>
    <property type="match status" value="1"/>
</dbReference>
<dbReference type="InterPro" id="IPR027312">
    <property type="entry name" value="Sda1"/>
</dbReference>
<feature type="compositionally biased region" description="Acidic residues" evidence="12">
    <location>
        <begin position="1415"/>
        <end position="1425"/>
    </location>
</feature>
<dbReference type="EMBL" id="JAAAJA010000124">
    <property type="protein sequence ID" value="KAG0261480.1"/>
    <property type="molecule type" value="Genomic_DNA"/>
</dbReference>
<dbReference type="Pfam" id="PF00632">
    <property type="entry name" value="HECT"/>
    <property type="match status" value="1"/>
</dbReference>
<keyword evidence="8 11" id="KW-0833">Ubl conjugation pathway</keyword>
<dbReference type="GO" id="GO:0042273">
    <property type="term" value="P:ribosomal large subunit biogenesis"/>
    <property type="evidence" value="ECO:0007669"/>
    <property type="project" value="InterPro"/>
</dbReference>
<evidence type="ECO:0000256" key="5">
    <source>
        <dbReference type="ARBA" id="ARBA00022448"/>
    </source>
</evidence>
<evidence type="ECO:0000313" key="15">
    <source>
        <dbReference type="Proteomes" id="UP000726737"/>
    </source>
</evidence>
<dbReference type="InterPro" id="IPR035983">
    <property type="entry name" value="Hect_E3_ubiquitin_ligase"/>
</dbReference>
<comment type="caution">
    <text evidence="14">The sequence shown here is derived from an EMBL/GenBank/DDBJ whole genome shotgun (WGS) entry which is preliminary data.</text>
</comment>
<dbReference type="InterPro" id="IPR007949">
    <property type="entry name" value="SDA1_MD"/>
</dbReference>
<feature type="active site" description="Glycyl thioester intermediate" evidence="11">
    <location>
        <position position="1820"/>
    </location>
</feature>
<dbReference type="SMART" id="SM00119">
    <property type="entry name" value="HECTc"/>
    <property type="match status" value="1"/>
</dbReference>
<dbReference type="Pfam" id="PF08158">
    <property type="entry name" value="SDA1_HEAT"/>
    <property type="match status" value="1"/>
</dbReference>
<keyword evidence="7" id="KW-0808">Transferase</keyword>
<keyword evidence="5" id="KW-0813">Transport</keyword>
<evidence type="ECO:0000259" key="13">
    <source>
        <dbReference type="PROSITE" id="PS50237"/>
    </source>
</evidence>
<gene>
    <name evidence="14" type="ORF">BG011_001007</name>
</gene>
<evidence type="ECO:0000256" key="3">
    <source>
        <dbReference type="ARBA" id="ARBA00005783"/>
    </source>
</evidence>
<comment type="subcellular location">
    <subcellularLocation>
        <location evidence="2">Nucleus</location>
    </subcellularLocation>
</comment>
<dbReference type="InterPro" id="IPR000569">
    <property type="entry name" value="HECT_dom"/>
</dbReference>
<dbReference type="OrthoDB" id="8068875at2759"/>
<evidence type="ECO:0000256" key="8">
    <source>
        <dbReference type="ARBA" id="ARBA00022786"/>
    </source>
</evidence>
<dbReference type="GO" id="GO:0005730">
    <property type="term" value="C:nucleolus"/>
    <property type="evidence" value="ECO:0007669"/>
    <property type="project" value="TreeGrafter"/>
</dbReference>
<evidence type="ECO:0000256" key="1">
    <source>
        <dbReference type="ARBA" id="ARBA00000885"/>
    </source>
</evidence>
<dbReference type="Pfam" id="PF05285">
    <property type="entry name" value="SDA1_dom"/>
    <property type="match status" value="1"/>
</dbReference>
<dbReference type="InterPro" id="IPR048292">
    <property type="entry name" value="SDA1_C"/>
</dbReference>
<dbReference type="InterPro" id="IPR016024">
    <property type="entry name" value="ARM-type_fold"/>
</dbReference>
<feature type="compositionally biased region" description="Acidic residues" evidence="12">
    <location>
        <begin position="495"/>
        <end position="519"/>
    </location>
</feature>
<evidence type="ECO:0000256" key="6">
    <source>
        <dbReference type="ARBA" id="ARBA00022517"/>
    </source>
</evidence>
<keyword evidence="10" id="KW-0539">Nucleus</keyword>
<dbReference type="PANTHER" id="PTHR12730:SF0">
    <property type="entry name" value="PROTEIN SDA1 HOMOLOG"/>
    <property type="match status" value="1"/>
</dbReference>
<evidence type="ECO:0000256" key="11">
    <source>
        <dbReference type="PROSITE-ProRule" id="PRU00104"/>
    </source>
</evidence>
<dbReference type="GO" id="GO:0015031">
    <property type="term" value="P:protein transport"/>
    <property type="evidence" value="ECO:0007669"/>
    <property type="project" value="UniProtKB-KW"/>
</dbReference>
<keyword evidence="15" id="KW-1185">Reference proteome</keyword>
<dbReference type="Pfam" id="PF21638">
    <property type="entry name" value="SDA1_C"/>
    <property type="match status" value="1"/>
</dbReference>
<organism evidence="14 15">
    <name type="scientific">Mortierella polycephala</name>
    <dbReference type="NCBI Taxonomy" id="41804"/>
    <lineage>
        <taxon>Eukaryota</taxon>
        <taxon>Fungi</taxon>
        <taxon>Fungi incertae sedis</taxon>
        <taxon>Mucoromycota</taxon>
        <taxon>Mortierellomycotina</taxon>
        <taxon>Mortierellomycetes</taxon>
        <taxon>Mortierellales</taxon>
        <taxon>Mortierellaceae</taxon>
        <taxon>Mortierella</taxon>
    </lineage>
</organism>
<evidence type="ECO:0000256" key="7">
    <source>
        <dbReference type="ARBA" id="ARBA00022679"/>
    </source>
</evidence>
<evidence type="ECO:0000313" key="14">
    <source>
        <dbReference type="EMBL" id="KAG0261480.1"/>
    </source>
</evidence>
<reference evidence="14" key="1">
    <citation type="journal article" date="2020" name="Fungal Divers.">
        <title>Resolving the Mortierellaceae phylogeny through synthesis of multi-gene phylogenetics and phylogenomics.</title>
        <authorList>
            <person name="Vandepol N."/>
            <person name="Liber J."/>
            <person name="Desiro A."/>
            <person name="Na H."/>
            <person name="Kennedy M."/>
            <person name="Barry K."/>
            <person name="Grigoriev I.V."/>
            <person name="Miller A.N."/>
            <person name="O'Donnell K."/>
            <person name="Stajich J.E."/>
            <person name="Bonito G."/>
        </authorList>
    </citation>
    <scope>NUCLEOTIDE SEQUENCE</scope>
    <source>
        <strain evidence="14">KOD948</strain>
    </source>
</reference>
<evidence type="ECO:0000256" key="9">
    <source>
        <dbReference type="ARBA" id="ARBA00022927"/>
    </source>
</evidence>